<protein>
    <recommendedName>
        <fullName evidence="3">THUMP domain-containing protein</fullName>
    </recommendedName>
</protein>
<dbReference type="STRING" id="983967.A0A1E4T355"/>
<dbReference type="Proteomes" id="UP000094801">
    <property type="component" value="Unassembled WGS sequence"/>
</dbReference>
<name>A0A1E4T355_9ASCO</name>
<dbReference type="SUPFAM" id="SSF143437">
    <property type="entry name" value="THUMP domain-like"/>
    <property type="match status" value="1"/>
</dbReference>
<dbReference type="EMBL" id="KV453850">
    <property type="protein sequence ID" value="ODV86152.1"/>
    <property type="molecule type" value="Genomic_DNA"/>
</dbReference>
<dbReference type="OrthoDB" id="367221at2759"/>
<dbReference type="AlphaFoldDB" id="A0A1E4T355"/>
<evidence type="ECO:0000313" key="5">
    <source>
        <dbReference type="Proteomes" id="UP000094801"/>
    </source>
</evidence>
<evidence type="ECO:0000259" key="3">
    <source>
        <dbReference type="PROSITE" id="PS51165"/>
    </source>
</evidence>
<proteinExistence type="predicted"/>
<sequence length="352" mass="39796">MGKRSNSSGGGGKSKKYKTGGILLDPGQYGIYASCNRHKENAASKELKSMLFDKLEEYYPNIEQEQDDDDESLSIEDSIAKELNDLKNSNKDSNQKDIIKDIKINADSLIFIKTRRPIIPSEFVVRLCSELYASKLKTSRFLQKLTPIDQSCNATIPEFEKLISKMMNLKIAHGESYTLNLIKRNFNIIDRDTFNEIVSNQLKEISGGEHRLNYRNPDKVINIYCFKNHIGVSIVNGSDWEKLCKFNLQVIFDRSNGLVDSTRAKKEGDGKKGSDDTEAIDDNKQESDVKEASDDSKEESNDDKKLSDDKETTDDKKESIDDSKKESDDSKTDSIDDLTPVVEDVDSVKENE</sequence>
<keyword evidence="1" id="KW-0694">RNA-binding</keyword>
<feature type="domain" description="THUMP" evidence="3">
    <location>
        <begin position="130"/>
        <end position="236"/>
    </location>
</feature>
<dbReference type="PROSITE" id="PS51165">
    <property type="entry name" value="THUMP"/>
    <property type="match status" value="1"/>
</dbReference>
<evidence type="ECO:0000256" key="2">
    <source>
        <dbReference type="SAM" id="MobiDB-lite"/>
    </source>
</evidence>
<dbReference type="GO" id="GO:0003723">
    <property type="term" value="F:RNA binding"/>
    <property type="evidence" value="ECO:0007669"/>
    <property type="project" value="UniProtKB-UniRule"/>
</dbReference>
<reference evidence="5" key="1">
    <citation type="submission" date="2016-04" db="EMBL/GenBank/DDBJ databases">
        <title>Comparative genomics of biotechnologically important yeasts.</title>
        <authorList>
            <consortium name="DOE Joint Genome Institute"/>
            <person name="Riley R."/>
            <person name="Haridas S."/>
            <person name="Wolfe K.H."/>
            <person name="Lopes M.R."/>
            <person name="Hittinger C.T."/>
            <person name="Goker M."/>
            <person name="Salamov A."/>
            <person name="Wisecaver J."/>
            <person name="Long T.M."/>
            <person name="Aerts A.L."/>
            <person name="Barry K."/>
            <person name="Choi C."/>
            <person name="Clum A."/>
            <person name="Coughlan A.Y."/>
            <person name="Deshpande S."/>
            <person name="Douglass A.P."/>
            <person name="Hanson S.J."/>
            <person name="Klenk H.-P."/>
            <person name="Labutti K."/>
            <person name="Lapidus A."/>
            <person name="Lindquist E."/>
            <person name="Lipzen A."/>
            <person name="Meier-Kolthoff J.P."/>
            <person name="Ohm R.A."/>
            <person name="Otillar R.P."/>
            <person name="Pangilinan J."/>
            <person name="Peng Y."/>
            <person name="Rokas A."/>
            <person name="Rosa C.A."/>
            <person name="Scheuner C."/>
            <person name="Sibirny A.A."/>
            <person name="Slot J.C."/>
            <person name="Stielow J.B."/>
            <person name="Sun H."/>
            <person name="Kurtzman C.P."/>
            <person name="Blackwell M."/>
            <person name="Grigoriev I.V."/>
            <person name="Jeffries T.W."/>
        </authorList>
    </citation>
    <scope>NUCLEOTIDE SEQUENCE [LARGE SCALE GENOMIC DNA]</scope>
    <source>
        <strain evidence="5">NRRL YB-2248</strain>
    </source>
</reference>
<accession>A0A1E4T355</accession>
<feature type="compositionally biased region" description="Basic and acidic residues" evidence="2">
    <location>
        <begin position="262"/>
        <end position="334"/>
    </location>
</feature>
<dbReference type="Pfam" id="PF02926">
    <property type="entry name" value="THUMP"/>
    <property type="match status" value="1"/>
</dbReference>
<keyword evidence="5" id="KW-1185">Reference proteome</keyword>
<organism evidence="4 5">
    <name type="scientific">[Candida] arabinofermentans NRRL YB-2248</name>
    <dbReference type="NCBI Taxonomy" id="983967"/>
    <lineage>
        <taxon>Eukaryota</taxon>
        <taxon>Fungi</taxon>
        <taxon>Dikarya</taxon>
        <taxon>Ascomycota</taxon>
        <taxon>Saccharomycotina</taxon>
        <taxon>Pichiomycetes</taxon>
        <taxon>Pichiales</taxon>
        <taxon>Pichiaceae</taxon>
        <taxon>Ogataea</taxon>
        <taxon>Ogataea/Candida clade</taxon>
    </lineage>
</organism>
<dbReference type="PANTHER" id="PTHR13452:SF10">
    <property type="entry name" value="THUMP DOMAIN-CONTAINING PROTEIN 1"/>
    <property type="match status" value="1"/>
</dbReference>
<dbReference type="Gene3D" id="3.30.2300.10">
    <property type="entry name" value="THUMP superfamily"/>
    <property type="match status" value="1"/>
</dbReference>
<dbReference type="PANTHER" id="PTHR13452">
    <property type="entry name" value="THUMP DOMAIN CONTAINING PROTEIN 1-RELATED"/>
    <property type="match status" value="1"/>
</dbReference>
<feature type="region of interest" description="Disordered" evidence="2">
    <location>
        <begin position="1"/>
        <end position="20"/>
    </location>
</feature>
<evidence type="ECO:0000256" key="1">
    <source>
        <dbReference type="PROSITE-ProRule" id="PRU00529"/>
    </source>
</evidence>
<gene>
    <name evidence="4" type="ORF">CANARDRAFT_231508</name>
</gene>
<dbReference type="CDD" id="cd11717">
    <property type="entry name" value="THUMP_THUMPD1_like"/>
    <property type="match status" value="1"/>
</dbReference>
<feature type="region of interest" description="Disordered" evidence="2">
    <location>
        <begin position="261"/>
        <end position="352"/>
    </location>
</feature>
<dbReference type="GO" id="GO:0006400">
    <property type="term" value="P:tRNA modification"/>
    <property type="evidence" value="ECO:0007669"/>
    <property type="project" value="InterPro"/>
</dbReference>
<dbReference type="InterPro" id="IPR004114">
    <property type="entry name" value="THUMP_dom"/>
</dbReference>
<dbReference type="InterPro" id="IPR040183">
    <property type="entry name" value="THUMPD1-like"/>
</dbReference>
<evidence type="ECO:0000313" key="4">
    <source>
        <dbReference type="EMBL" id="ODV86152.1"/>
    </source>
</evidence>